<feature type="compositionally biased region" description="Acidic residues" evidence="1">
    <location>
        <begin position="9"/>
        <end position="22"/>
    </location>
</feature>
<evidence type="ECO:0000259" key="2">
    <source>
        <dbReference type="Pfam" id="PF03184"/>
    </source>
</evidence>
<protein>
    <submittedName>
        <fullName evidence="5">Transposase</fullName>
    </submittedName>
</protein>
<reference evidence="5" key="1">
    <citation type="submission" date="2022-11" db="UniProtKB">
        <authorList>
            <consortium name="WormBaseParasite"/>
        </authorList>
    </citation>
    <scope>IDENTIFICATION</scope>
</reference>
<dbReference type="Pfam" id="PF03184">
    <property type="entry name" value="DDE_1"/>
    <property type="match status" value="1"/>
</dbReference>
<sequence>MHDKTEYQLDLDSDEEEEEYEEPEGKYQRWVWKSPSGLMHADHATEWLEKIFVPNAEPESLLLIDKWSGYKQCLSSNIIADYGYKVRILPAGTTGKLQPLDVFVNRQIKSFIRIISDKVRWKYTGFKLAQRVNVLKLISAMVYQFTAPQFIPYLKFCWHKAGFVNERPPPFRTPVQYCLQDLKFMSKCICGNMALLQCAHCENPLCFVCSVVNLHQNCSD</sequence>
<dbReference type="Pfam" id="PF04236">
    <property type="entry name" value="Transp_Tc5_C"/>
    <property type="match status" value="1"/>
</dbReference>
<accession>A0A914DAE9</accession>
<feature type="domain" description="DDE-1" evidence="2">
    <location>
        <begin position="26"/>
        <end position="113"/>
    </location>
</feature>
<dbReference type="WBParaSite" id="ACRNAN_scaffold20732.g16669.t1">
    <property type="protein sequence ID" value="ACRNAN_scaffold20732.g16669.t1"/>
    <property type="gene ID" value="ACRNAN_scaffold20732.g16669"/>
</dbReference>
<evidence type="ECO:0000313" key="5">
    <source>
        <dbReference type="WBParaSite" id="ACRNAN_scaffold20732.g16669.t1"/>
    </source>
</evidence>
<dbReference type="Proteomes" id="UP000887540">
    <property type="component" value="Unplaced"/>
</dbReference>
<dbReference type="InterPro" id="IPR007350">
    <property type="entry name" value="Transposase_Tc5_C"/>
</dbReference>
<proteinExistence type="predicted"/>
<feature type="region of interest" description="Disordered" evidence="1">
    <location>
        <begin position="1"/>
        <end position="24"/>
    </location>
</feature>
<keyword evidence="4" id="KW-1185">Reference proteome</keyword>
<evidence type="ECO:0000313" key="4">
    <source>
        <dbReference type="Proteomes" id="UP000887540"/>
    </source>
</evidence>
<evidence type="ECO:0000259" key="3">
    <source>
        <dbReference type="Pfam" id="PF04236"/>
    </source>
</evidence>
<feature type="domain" description="Transposase Tc5 C-terminal" evidence="3">
    <location>
        <begin position="158"/>
        <end position="218"/>
    </location>
</feature>
<dbReference type="GO" id="GO:0003676">
    <property type="term" value="F:nucleic acid binding"/>
    <property type="evidence" value="ECO:0007669"/>
    <property type="project" value="InterPro"/>
</dbReference>
<name>A0A914DAE9_9BILA</name>
<dbReference type="AlphaFoldDB" id="A0A914DAE9"/>
<organism evidence="4 5">
    <name type="scientific">Acrobeloides nanus</name>
    <dbReference type="NCBI Taxonomy" id="290746"/>
    <lineage>
        <taxon>Eukaryota</taxon>
        <taxon>Metazoa</taxon>
        <taxon>Ecdysozoa</taxon>
        <taxon>Nematoda</taxon>
        <taxon>Chromadorea</taxon>
        <taxon>Rhabditida</taxon>
        <taxon>Tylenchina</taxon>
        <taxon>Cephalobomorpha</taxon>
        <taxon>Cephaloboidea</taxon>
        <taxon>Cephalobidae</taxon>
        <taxon>Acrobeloides</taxon>
    </lineage>
</organism>
<evidence type="ECO:0000256" key="1">
    <source>
        <dbReference type="SAM" id="MobiDB-lite"/>
    </source>
</evidence>
<dbReference type="InterPro" id="IPR004875">
    <property type="entry name" value="DDE_SF_endonuclease_dom"/>
</dbReference>